<proteinExistence type="predicted"/>
<organism evidence="1 2">
    <name type="scientific">Collibacillus ludicampi</name>
    <dbReference type="NCBI Taxonomy" id="2771369"/>
    <lineage>
        <taxon>Bacteria</taxon>
        <taxon>Bacillati</taxon>
        <taxon>Bacillota</taxon>
        <taxon>Bacilli</taxon>
        <taxon>Bacillales</taxon>
        <taxon>Alicyclobacillaceae</taxon>
        <taxon>Collibacillus</taxon>
    </lineage>
</organism>
<evidence type="ECO:0000313" key="1">
    <source>
        <dbReference type="EMBL" id="GIM47000.1"/>
    </source>
</evidence>
<sequence length="54" mass="6762">MYETAEEIQRHIVQLEEFLRKTTCVPERVKREVQEEISDYRMQLFHKRHELMNL</sequence>
<dbReference type="Proteomes" id="UP001057291">
    <property type="component" value="Unassembled WGS sequence"/>
</dbReference>
<evidence type="ECO:0000313" key="2">
    <source>
        <dbReference type="Proteomes" id="UP001057291"/>
    </source>
</evidence>
<accession>A0AAV4LGK7</accession>
<keyword evidence="2" id="KW-1185">Reference proteome</keyword>
<protein>
    <submittedName>
        <fullName evidence="1">Uncharacterized protein</fullName>
    </submittedName>
</protein>
<comment type="caution">
    <text evidence="1">The sequence shown here is derived from an EMBL/GenBank/DDBJ whole genome shotgun (WGS) entry which is preliminary data.</text>
</comment>
<reference evidence="1" key="1">
    <citation type="journal article" date="2023" name="Int. J. Syst. Evol. Microbiol.">
        <title>Collibacillus ludicampi gen. nov., sp. nov., a new soil bacterium of the family Alicyclobacillaceae.</title>
        <authorList>
            <person name="Jojima T."/>
            <person name="Ioku Y."/>
            <person name="Fukuta Y."/>
            <person name="Shirasaka N."/>
            <person name="Matsumura Y."/>
            <person name="Mori M."/>
        </authorList>
    </citation>
    <scope>NUCLEOTIDE SEQUENCE</scope>
    <source>
        <strain evidence="1">TP075</strain>
    </source>
</reference>
<name>A0AAV4LGK7_9BACL</name>
<dbReference type="AlphaFoldDB" id="A0AAV4LGK7"/>
<dbReference type="EMBL" id="BOQE01000001">
    <property type="protein sequence ID" value="GIM47000.1"/>
    <property type="molecule type" value="Genomic_DNA"/>
</dbReference>
<gene>
    <name evidence="1" type="ORF">DNHGIG_25490</name>
</gene>